<dbReference type="PROSITE" id="PS51755">
    <property type="entry name" value="OMPR_PHOB"/>
    <property type="match status" value="1"/>
</dbReference>
<name>A0A1B2HTT2_9PSEU</name>
<dbReference type="Pfam" id="PF03704">
    <property type="entry name" value="BTAD"/>
    <property type="match status" value="1"/>
</dbReference>
<evidence type="ECO:0000256" key="3">
    <source>
        <dbReference type="PROSITE-ProRule" id="PRU01091"/>
    </source>
</evidence>
<dbReference type="GO" id="GO:0003677">
    <property type="term" value="F:DNA binding"/>
    <property type="evidence" value="ECO:0007669"/>
    <property type="project" value="UniProtKB-UniRule"/>
</dbReference>
<dbReference type="PANTHER" id="PTHR47691">
    <property type="entry name" value="REGULATOR-RELATED"/>
    <property type="match status" value="1"/>
</dbReference>
<dbReference type="InterPro" id="IPR058852">
    <property type="entry name" value="HTH_77"/>
</dbReference>
<dbReference type="Pfam" id="PF00486">
    <property type="entry name" value="Trans_reg_C"/>
    <property type="match status" value="1"/>
</dbReference>
<dbReference type="InterPro" id="IPR011990">
    <property type="entry name" value="TPR-like_helical_dom_sf"/>
</dbReference>
<dbReference type="SMART" id="SM00862">
    <property type="entry name" value="Trans_reg_C"/>
    <property type="match status" value="1"/>
</dbReference>
<dbReference type="GO" id="GO:0000160">
    <property type="term" value="P:phosphorelay signal transduction system"/>
    <property type="evidence" value="ECO:0007669"/>
    <property type="project" value="InterPro"/>
</dbReference>
<dbReference type="RefSeq" id="WP_065919432.1">
    <property type="nucleotide sequence ID" value="NZ_CP016793.1"/>
</dbReference>
<sequence>MRVALLGPTRVEDDDGTPVDIGGARVRMLLARLALDPGRPVATGTLIDDLWGEQPPADATNALQSLVSRLRKVCPDVTLEPGGYRLEIERDDVDVFRFERLRAAGRTQEALDLWRGEALADVREAPFATTAAVKLDEARLDAEEDNGDLDIAKLTALHERHPLRERLAGLLITALCAHQRQSEALQVYENVRRRLADELGVDPSAELQDVHLAALKGELAPKLVADRLPVRLTSFVGRDEELGRVAQQLERARLVTLVGPGGAGKTRLATEAAARHRLHAKGRVWFLPLAGVRAADDLIGAVLSAFELSFATGDPMRRGPDGMSRVAEVLASGESLLVLDNCEHLVDAAAEFTGRLLRMVPNVRVLATSREPLAIEGESLCPVGPLAVPNGQADISDCGAVRLFLDRATAVKPGFRLDESTADAVKLICRRLDGMPLALELAAARLRSMTVHQITQRLDDRFRLLTSGSRTALPRQRTLRAVVEWSWDLLTADERELARRLSVFPSGADLAAIERICRHDLYVLTSLVEKSIVDVLDLAPEPRYRMLETIRVYAAEQLTASGETAEVLVRFRDHYRDLTERWEPLTRTGRQLEVIAGYETEHDNIVAALRGAIDDDDADTAAGLLTGIFWYWMVKGDNNRATTAVHDVLAFGDRLPADVAAALSAMRLMMQSMPGMPDPEETAAAIDECVRADSIKRFPALAIALPMLAFIIKDKDLAHREVLRAARSDDPWARAGAEWARSFILVDDGDLAGAAVARDRAHELFTATGDRWGTAMSLGMKAAFVSQTGDNLGAIALYHQGLKLAHELRSGEDAVQQHWRLAVEYARFGDIAAAQQQLDEAERYVGDVGNDQMSAMIWYAKAEIKLRAGAVAEARALAESFHDMGTSALLGTFGAEWSALLEARIALEENRFTDAERCLAPAVETTSARSDMPDLAAVVELLAQVRHGQGADAAALRLLSLVKLVRGGLDLGDPGVRGLIAEIGEPEAATVPKDEAVREMRREAGVPD</sequence>
<dbReference type="AlphaFoldDB" id="A0A1B2HTT2"/>
<dbReference type="SUPFAM" id="SSF46894">
    <property type="entry name" value="C-terminal effector domain of the bipartite response regulators"/>
    <property type="match status" value="1"/>
</dbReference>
<dbReference type="InterPro" id="IPR016032">
    <property type="entry name" value="Sig_transdc_resp-reg_C-effctor"/>
</dbReference>
<protein>
    <submittedName>
        <fullName evidence="5">SARP family transcriptional regulator</fullName>
    </submittedName>
</protein>
<dbReference type="KEGG" id="led:BBK82_39050"/>
<dbReference type="SUPFAM" id="SSF48452">
    <property type="entry name" value="TPR-like"/>
    <property type="match status" value="2"/>
</dbReference>
<dbReference type="InterPro" id="IPR036388">
    <property type="entry name" value="WH-like_DNA-bd_sf"/>
</dbReference>
<dbReference type="Gene3D" id="1.25.40.10">
    <property type="entry name" value="Tetratricopeptide repeat domain"/>
    <property type="match status" value="2"/>
</dbReference>
<feature type="domain" description="OmpR/PhoB-type" evidence="4">
    <location>
        <begin position="1"/>
        <end position="88"/>
    </location>
</feature>
<comment type="similarity">
    <text evidence="1">Belongs to the AfsR/DnrI/RedD regulatory family.</text>
</comment>
<dbReference type="Pfam" id="PF13191">
    <property type="entry name" value="AAA_16"/>
    <property type="match status" value="1"/>
</dbReference>
<reference evidence="5 6" key="1">
    <citation type="submission" date="2016-07" db="EMBL/GenBank/DDBJ databases">
        <title>Complete genome sequence of the Lentzea guizhouensis DHS C013.</title>
        <authorList>
            <person name="Cao C."/>
        </authorList>
    </citation>
    <scope>NUCLEOTIDE SEQUENCE [LARGE SCALE GENOMIC DNA]</scope>
    <source>
        <strain evidence="5 6">DHS C013</strain>
    </source>
</reference>
<keyword evidence="6" id="KW-1185">Reference proteome</keyword>
<evidence type="ECO:0000313" key="5">
    <source>
        <dbReference type="EMBL" id="ANZ41095.1"/>
    </source>
</evidence>
<evidence type="ECO:0000313" key="6">
    <source>
        <dbReference type="Proteomes" id="UP000093053"/>
    </source>
</evidence>
<keyword evidence="2 3" id="KW-0238">DNA-binding</keyword>
<gene>
    <name evidence="5" type="ORF">BBK82_39050</name>
</gene>
<feature type="DNA-binding region" description="OmpR/PhoB-type" evidence="3">
    <location>
        <begin position="1"/>
        <end position="88"/>
    </location>
</feature>
<evidence type="ECO:0000259" key="4">
    <source>
        <dbReference type="PROSITE" id="PS51755"/>
    </source>
</evidence>
<dbReference type="OrthoDB" id="9812579at2"/>
<dbReference type="GO" id="GO:0006355">
    <property type="term" value="P:regulation of DNA-templated transcription"/>
    <property type="evidence" value="ECO:0007669"/>
    <property type="project" value="InterPro"/>
</dbReference>
<dbReference type="CDD" id="cd15831">
    <property type="entry name" value="BTAD"/>
    <property type="match status" value="1"/>
</dbReference>
<dbReference type="Gene3D" id="3.40.50.300">
    <property type="entry name" value="P-loop containing nucleotide triphosphate hydrolases"/>
    <property type="match status" value="1"/>
</dbReference>
<dbReference type="STRING" id="1586287.BBK82_39050"/>
<dbReference type="InterPro" id="IPR041664">
    <property type="entry name" value="AAA_16"/>
</dbReference>
<accession>A0A1B2HTT2</accession>
<evidence type="ECO:0000256" key="2">
    <source>
        <dbReference type="ARBA" id="ARBA00023125"/>
    </source>
</evidence>
<organism evidence="5 6">
    <name type="scientific">Lentzea guizhouensis</name>
    <dbReference type="NCBI Taxonomy" id="1586287"/>
    <lineage>
        <taxon>Bacteria</taxon>
        <taxon>Bacillati</taxon>
        <taxon>Actinomycetota</taxon>
        <taxon>Actinomycetes</taxon>
        <taxon>Pseudonocardiales</taxon>
        <taxon>Pseudonocardiaceae</taxon>
        <taxon>Lentzea</taxon>
    </lineage>
</organism>
<dbReference type="SMART" id="SM01043">
    <property type="entry name" value="BTAD"/>
    <property type="match status" value="1"/>
</dbReference>
<dbReference type="InterPro" id="IPR001867">
    <property type="entry name" value="OmpR/PhoB-type_DNA-bd"/>
</dbReference>
<evidence type="ECO:0000256" key="1">
    <source>
        <dbReference type="ARBA" id="ARBA00005820"/>
    </source>
</evidence>
<dbReference type="InterPro" id="IPR005158">
    <property type="entry name" value="BTAD"/>
</dbReference>
<dbReference type="Proteomes" id="UP000093053">
    <property type="component" value="Chromosome"/>
</dbReference>
<proteinExistence type="inferred from homology"/>
<dbReference type="SUPFAM" id="SSF52540">
    <property type="entry name" value="P-loop containing nucleoside triphosphate hydrolases"/>
    <property type="match status" value="1"/>
</dbReference>
<dbReference type="Gene3D" id="1.10.10.10">
    <property type="entry name" value="Winged helix-like DNA-binding domain superfamily/Winged helix DNA-binding domain"/>
    <property type="match status" value="1"/>
</dbReference>
<dbReference type="EMBL" id="CP016793">
    <property type="protein sequence ID" value="ANZ41095.1"/>
    <property type="molecule type" value="Genomic_DNA"/>
</dbReference>
<dbReference type="PRINTS" id="PR00364">
    <property type="entry name" value="DISEASERSIST"/>
</dbReference>
<dbReference type="Pfam" id="PF25872">
    <property type="entry name" value="HTH_77"/>
    <property type="match status" value="1"/>
</dbReference>
<dbReference type="PANTHER" id="PTHR47691:SF3">
    <property type="entry name" value="HTH-TYPE TRANSCRIPTIONAL REGULATOR RV0890C-RELATED"/>
    <property type="match status" value="1"/>
</dbReference>
<dbReference type="InterPro" id="IPR027417">
    <property type="entry name" value="P-loop_NTPase"/>
</dbReference>